<name>A0A0S7ED47_9FLAO</name>
<dbReference type="KEGG" id="mod:AS202_10270"/>
<dbReference type="Proteomes" id="UP000069030">
    <property type="component" value="Chromosome"/>
</dbReference>
<accession>A0A0S7ED47</accession>
<evidence type="ECO:0000313" key="2">
    <source>
        <dbReference type="Proteomes" id="UP000069030"/>
    </source>
</evidence>
<gene>
    <name evidence="1" type="ORF">AS202_10270</name>
</gene>
<organism evidence="1 2">
    <name type="scientific">Myroides odoratimimus</name>
    <dbReference type="NCBI Taxonomy" id="76832"/>
    <lineage>
        <taxon>Bacteria</taxon>
        <taxon>Pseudomonadati</taxon>
        <taxon>Bacteroidota</taxon>
        <taxon>Flavobacteriia</taxon>
        <taxon>Flavobacteriales</taxon>
        <taxon>Flavobacteriaceae</taxon>
        <taxon>Myroides</taxon>
    </lineage>
</organism>
<evidence type="ECO:0000313" key="1">
    <source>
        <dbReference type="EMBL" id="ALU26512.1"/>
    </source>
</evidence>
<dbReference type="EMBL" id="CP013690">
    <property type="protein sequence ID" value="ALU26512.1"/>
    <property type="molecule type" value="Genomic_DNA"/>
</dbReference>
<proteinExistence type="predicted"/>
<dbReference type="eggNOG" id="COG1266">
    <property type="taxonomic scope" value="Bacteria"/>
</dbReference>
<dbReference type="AlphaFoldDB" id="A0A0S7ED47"/>
<dbReference type="RefSeq" id="WP_006256951.1">
    <property type="nucleotide sequence ID" value="NZ_BCMQ01000006.1"/>
</dbReference>
<sequence>MSISVIISDFIHYIRQPHTEVLDISKKEKVRRSLVLVVFTLIVITVYIFSINKIVPLPKTARLLDFIADKGLLVAMLFIVLLGPLAEEVAFRLALRFKSWYLLLSTPLTLVYSLWILYRFNLSIAFIVGGVFYVILCAYLYLHRNNIVILKERHEKYFGYVFYSYTFLFMIMHISNFYTINTEVLVYSPLLFLPQFIGGLLLGYIRMRFGFGYNCMIHIIYNTILMLLLYGTGVIK</sequence>
<protein>
    <submittedName>
        <fullName evidence="1">Uncharacterized protein</fullName>
    </submittedName>
</protein>
<reference evidence="1 2" key="1">
    <citation type="journal article" date="2016" name="J. Zhejiang Univ. Sci. B">
        <title>Antibiotic resistance mechanisms of Myroides sp.</title>
        <authorList>
            <person name="Hu S."/>
            <person name="Yuan S."/>
            <person name="Qu H."/>
            <person name="Jiang T."/>
            <person name="Zhou Y."/>
            <person name="Wang M."/>
            <person name="Ming D."/>
        </authorList>
    </citation>
    <scope>NUCLEOTIDE SEQUENCE [LARGE SCALE GENOMIC DNA]</scope>
    <source>
        <strain evidence="1 2">PR63039</strain>
    </source>
</reference>